<evidence type="ECO:0000313" key="4">
    <source>
        <dbReference type="Proteomes" id="UP001220377"/>
    </source>
</evidence>
<organism evidence="3 4">
    <name type="scientific">Lacticaseibacillus pabuli</name>
    <dbReference type="NCBI Taxonomy" id="3025672"/>
    <lineage>
        <taxon>Bacteria</taxon>
        <taxon>Bacillati</taxon>
        <taxon>Bacillota</taxon>
        <taxon>Bacilli</taxon>
        <taxon>Lactobacillales</taxon>
        <taxon>Lactobacillaceae</taxon>
        <taxon>Lacticaseibacillus</taxon>
    </lineage>
</organism>
<protein>
    <submittedName>
        <fullName evidence="3">Transposase</fullName>
    </submittedName>
</protein>
<proteinExistence type="predicted"/>
<feature type="domain" description="Transposase IS4-like" evidence="1">
    <location>
        <begin position="258"/>
        <end position="378"/>
    </location>
</feature>
<dbReference type="EMBL" id="CP117884">
    <property type="protein sequence ID" value="WDF82966.1"/>
    <property type="molecule type" value="Genomic_DNA"/>
</dbReference>
<reference evidence="3 4" key="1">
    <citation type="submission" date="2023-02" db="EMBL/GenBank/DDBJ databases">
        <title>Genome sequence of Lacticaseibacillus sp. KACC 23028.</title>
        <authorList>
            <person name="Kim S."/>
            <person name="Heo J."/>
            <person name="Kwon S.-W."/>
        </authorList>
    </citation>
    <scope>NUCLEOTIDE SEQUENCE [LARGE SCALE GENOMIC DNA]</scope>
    <source>
        <strain evidence="3 4">KACC 23028</strain>
    </source>
</reference>
<evidence type="ECO:0000313" key="3">
    <source>
        <dbReference type="EMBL" id="WDF82966.1"/>
    </source>
</evidence>
<keyword evidence="4" id="KW-1185">Reference proteome</keyword>
<sequence length="487" mass="57375">MRNHYNMNQTSLSISTEFLPAAGHEARYINDLVDAMQYEDLYITGRPREYDLRAMMKLVLFAYLRGRTTCWLIEREARENIYARWLTQENVPSYRTIARFIISDKAEQLIQSSFETMRGFLVDHDLIDDCVFIYGTKILANANKYSFVWRKNIIRFDTLNCEKAKALIEEIKTTETNALIQSLPLDYDQLDLTVAQLEKRVAQLEAEIAATPKVSPNPAKQARRHTKSQFHEVRRVRDKRNEYAADMEVFGQRNSFSKTDHDATFMRVKEDPMLNGQLKPGYNLQIATNNQFVFDYQLFWNPTDTRTLIPFVQTLETYGALGRYLIADAGYGSESNYRYLADERPEQTVLIPYGTMLKENSRKWRTDDRKVMNWDYHAKDDYYLDPQGVRFNFQRYVTRTDKYSFSRQFHRYLAETMTENQQRIVPAFTKGSRARYIDINPDWEYFKAQERDQLSDDTGASIYAVARLMLNQFLVISRLIYTSLDSR</sequence>
<evidence type="ECO:0000259" key="2">
    <source>
        <dbReference type="Pfam" id="PF05598"/>
    </source>
</evidence>
<dbReference type="InterPro" id="IPR002559">
    <property type="entry name" value="Transposase_11"/>
</dbReference>
<feature type="domain" description="Transposase InsH N-terminal" evidence="2">
    <location>
        <begin position="17"/>
        <end position="101"/>
    </location>
</feature>
<name>A0ABY7WS67_9LACO</name>
<accession>A0ABY7WS67</accession>
<dbReference type="PANTHER" id="PTHR33408:SF2">
    <property type="entry name" value="TRANSPOSASE DDE DOMAIN-CONTAINING PROTEIN"/>
    <property type="match status" value="1"/>
</dbReference>
<dbReference type="PANTHER" id="PTHR33408">
    <property type="entry name" value="TRANSPOSASE"/>
    <property type="match status" value="1"/>
</dbReference>
<dbReference type="Pfam" id="PF01609">
    <property type="entry name" value="DDE_Tnp_1"/>
    <property type="match status" value="1"/>
</dbReference>
<dbReference type="Proteomes" id="UP001220377">
    <property type="component" value="Chromosome"/>
</dbReference>
<dbReference type="InterPro" id="IPR008490">
    <property type="entry name" value="Transposase_InsH_N"/>
</dbReference>
<dbReference type="Pfam" id="PF05598">
    <property type="entry name" value="DUF772"/>
    <property type="match status" value="1"/>
</dbReference>
<gene>
    <name evidence="3" type="ORF">PQ472_01610</name>
</gene>
<evidence type="ECO:0000259" key="1">
    <source>
        <dbReference type="Pfam" id="PF01609"/>
    </source>
</evidence>